<dbReference type="STRING" id="1707952.A6A03_12370"/>
<name>A0A178MCJ0_9CHLR</name>
<dbReference type="PANTHER" id="PTHR21716:SF53">
    <property type="entry name" value="PERMEASE PERM-RELATED"/>
    <property type="match status" value="1"/>
</dbReference>
<keyword evidence="3" id="KW-0813">Transport</keyword>
<evidence type="ECO:0000313" key="11">
    <source>
        <dbReference type="Proteomes" id="UP000078287"/>
    </source>
</evidence>
<feature type="transmembrane region" description="Helical" evidence="9">
    <location>
        <begin position="12"/>
        <end position="30"/>
    </location>
</feature>
<dbReference type="EMBL" id="LWQS01000044">
    <property type="protein sequence ID" value="OAN46462.1"/>
    <property type="molecule type" value="Genomic_DNA"/>
</dbReference>
<feature type="transmembrane region" description="Helical" evidence="9">
    <location>
        <begin position="36"/>
        <end position="54"/>
    </location>
</feature>
<keyword evidence="11" id="KW-1185">Reference proteome</keyword>
<feature type="transmembrane region" description="Helical" evidence="9">
    <location>
        <begin position="316"/>
        <end position="347"/>
    </location>
</feature>
<dbReference type="PANTHER" id="PTHR21716">
    <property type="entry name" value="TRANSMEMBRANE PROTEIN"/>
    <property type="match status" value="1"/>
</dbReference>
<feature type="region of interest" description="Disordered" evidence="8">
    <location>
        <begin position="362"/>
        <end position="386"/>
    </location>
</feature>
<feature type="transmembrane region" description="Helical" evidence="9">
    <location>
        <begin position="66"/>
        <end position="88"/>
    </location>
</feature>
<organism evidence="10 11">
    <name type="scientific">Chloroflexus islandicus</name>
    <dbReference type="NCBI Taxonomy" id="1707952"/>
    <lineage>
        <taxon>Bacteria</taxon>
        <taxon>Bacillati</taxon>
        <taxon>Chloroflexota</taxon>
        <taxon>Chloroflexia</taxon>
        <taxon>Chloroflexales</taxon>
        <taxon>Chloroflexineae</taxon>
        <taxon>Chloroflexaceae</taxon>
        <taxon>Chloroflexus</taxon>
    </lineage>
</organism>
<evidence type="ECO:0000256" key="6">
    <source>
        <dbReference type="ARBA" id="ARBA00022989"/>
    </source>
</evidence>
<comment type="subcellular location">
    <subcellularLocation>
        <location evidence="1">Cell membrane</location>
        <topology evidence="1">Multi-pass membrane protein</topology>
    </subcellularLocation>
</comment>
<keyword evidence="5 9" id="KW-0812">Transmembrane</keyword>
<dbReference type="AlphaFoldDB" id="A0A178MCJ0"/>
<dbReference type="Proteomes" id="UP000078287">
    <property type="component" value="Unassembled WGS sequence"/>
</dbReference>
<keyword evidence="6 9" id="KW-1133">Transmembrane helix</keyword>
<dbReference type="RefSeq" id="WP_066785747.1">
    <property type="nucleotide sequence ID" value="NZ_LWQS01000044.1"/>
</dbReference>
<evidence type="ECO:0000256" key="4">
    <source>
        <dbReference type="ARBA" id="ARBA00022475"/>
    </source>
</evidence>
<dbReference type="GO" id="GO:0005886">
    <property type="term" value="C:plasma membrane"/>
    <property type="evidence" value="ECO:0007669"/>
    <property type="project" value="UniProtKB-SubCell"/>
</dbReference>
<evidence type="ECO:0000256" key="2">
    <source>
        <dbReference type="ARBA" id="ARBA00009773"/>
    </source>
</evidence>
<dbReference type="OrthoDB" id="9793390at2"/>
<evidence type="ECO:0000256" key="9">
    <source>
        <dbReference type="SAM" id="Phobius"/>
    </source>
</evidence>
<proteinExistence type="inferred from homology"/>
<evidence type="ECO:0000256" key="7">
    <source>
        <dbReference type="ARBA" id="ARBA00023136"/>
    </source>
</evidence>
<dbReference type="GO" id="GO:0055085">
    <property type="term" value="P:transmembrane transport"/>
    <property type="evidence" value="ECO:0007669"/>
    <property type="project" value="TreeGrafter"/>
</dbReference>
<reference evidence="10 11" key="1">
    <citation type="submission" date="2016-04" db="EMBL/GenBank/DDBJ databases">
        <title>Chloroflexus islandicus sp. nov., a thermophilic filamentous anoxygenic phototrophic bacterium from geyser Strokkur (Iceland).</title>
        <authorList>
            <person name="Gaisin V.A."/>
            <person name="Kalashnikov A.M."/>
            <person name="Sukhacheva M.V."/>
            <person name="Grouzdev D.S."/>
            <person name="Ivanov T.M."/>
            <person name="Kuznetsov B."/>
            <person name="Gorlenko V.M."/>
        </authorList>
    </citation>
    <scope>NUCLEOTIDE SEQUENCE [LARGE SCALE GENOMIC DNA]</scope>
    <source>
        <strain evidence="11">isl-2</strain>
    </source>
</reference>
<keyword evidence="7 9" id="KW-0472">Membrane</keyword>
<feature type="transmembrane region" description="Helical" evidence="9">
    <location>
        <begin position="250"/>
        <end position="269"/>
    </location>
</feature>
<gene>
    <name evidence="10" type="ORF">A6A03_12370</name>
</gene>
<keyword evidence="4" id="KW-1003">Cell membrane</keyword>
<dbReference type="Pfam" id="PF01594">
    <property type="entry name" value="AI-2E_transport"/>
    <property type="match status" value="1"/>
</dbReference>
<accession>A0A178MCJ0</accession>
<feature type="transmembrane region" description="Helical" evidence="9">
    <location>
        <begin position="153"/>
        <end position="176"/>
    </location>
</feature>
<comment type="caution">
    <text evidence="10">The sequence shown here is derived from an EMBL/GenBank/DDBJ whole genome shotgun (WGS) entry which is preliminary data.</text>
</comment>
<dbReference type="InterPro" id="IPR002549">
    <property type="entry name" value="AI-2E-like"/>
</dbReference>
<sequence>MDAESRPIRFSYQAKWISSAIVVALAMLLLMGVTHILPPFIGAIITAYLFNPLIGWLHRRTRIGRAIWIVVLYIVAGFALYSLFTALWPRIVQQSRDLAANAPAIVRELTIFFEQNQSVNVGDFVISLAPLEAQVISLVRDVAGWLSGNVPKIVFSALESVIYLLVYLIITFYLLLQAPQLKAWARNLIPAPYRREIGHLGYQIDRVFSAYIRGQLILIVIMSVLLYIPLSILQVPYALVIAVASGVLEILPIIGPWSAAGIAMTVALFQPVTPFGLSNVALAVLLGIIYFVLRQIEDHFIIPNVMGPLVRLHPGVVIFAILAGGALAGAFGLFISIPIAAVIRILLSYIYRKLTDQPEPPCDADHPLVTAQPEPATGEVALGSQG</sequence>
<evidence type="ECO:0000256" key="3">
    <source>
        <dbReference type="ARBA" id="ARBA00022448"/>
    </source>
</evidence>
<evidence type="ECO:0000256" key="5">
    <source>
        <dbReference type="ARBA" id="ARBA00022692"/>
    </source>
</evidence>
<comment type="similarity">
    <text evidence="2">Belongs to the autoinducer-2 exporter (AI-2E) (TC 2.A.86) family.</text>
</comment>
<evidence type="ECO:0000256" key="8">
    <source>
        <dbReference type="SAM" id="MobiDB-lite"/>
    </source>
</evidence>
<evidence type="ECO:0000313" key="10">
    <source>
        <dbReference type="EMBL" id="OAN46462.1"/>
    </source>
</evidence>
<feature type="transmembrane region" description="Helical" evidence="9">
    <location>
        <begin position="216"/>
        <end position="244"/>
    </location>
</feature>
<feature type="transmembrane region" description="Helical" evidence="9">
    <location>
        <begin position="276"/>
        <end position="296"/>
    </location>
</feature>
<evidence type="ECO:0000256" key="1">
    <source>
        <dbReference type="ARBA" id="ARBA00004651"/>
    </source>
</evidence>
<protein>
    <submittedName>
        <fullName evidence="10">AI-2E family transporter</fullName>
    </submittedName>
</protein>